<dbReference type="STRING" id="315358.SERIO_v1c04960"/>
<feature type="coiled-coil region" evidence="1">
    <location>
        <begin position="1381"/>
        <end position="1408"/>
    </location>
</feature>
<evidence type="ECO:0000313" key="3">
    <source>
        <dbReference type="Proteomes" id="UP000035661"/>
    </source>
</evidence>
<dbReference type="Proteomes" id="UP000035661">
    <property type="component" value="Chromosome"/>
</dbReference>
<reference evidence="2 3" key="1">
    <citation type="journal article" date="2015" name="Genome Biol. Evol.">
        <title>Found and Lost: The Fates of Horizontally Acquired Genes in Arthropod-Symbiotic Spiroplasma.</title>
        <authorList>
            <person name="Lo W.S."/>
            <person name="Gasparich G.E."/>
            <person name="Kuo C.H."/>
        </authorList>
    </citation>
    <scope>NUCLEOTIDE SEQUENCE [LARGE SCALE GENOMIC DNA]</scope>
    <source>
        <strain evidence="3">TDA-040725-5</strain>
    </source>
</reference>
<dbReference type="KEGG" id="seri:SERIO_v1c04960"/>
<organism evidence="2 3">
    <name type="scientific">Spiroplasma eriocheiris</name>
    <dbReference type="NCBI Taxonomy" id="315358"/>
    <lineage>
        <taxon>Bacteria</taxon>
        <taxon>Bacillati</taxon>
        <taxon>Mycoplasmatota</taxon>
        <taxon>Mollicutes</taxon>
        <taxon>Entomoplasmatales</taxon>
        <taxon>Spiroplasmataceae</taxon>
        <taxon>Spiroplasma</taxon>
    </lineage>
</organism>
<evidence type="ECO:0000256" key="1">
    <source>
        <dbReference type="SAM" id="Coils"/>
    </source>
</evidence>
<sequence>MPSKKTFLITNTWNILNNNRQILTNEINHSQNNSLAREPLEALYNKELDLFNLIKANNDNVITSQPNFSKPLSEEQNKYYISKNALTKLIKELEQIQRYWETNQNLSRALINNCFEYLEILRKETNDFSNELYLIIEKFLTSLGHAKKNHNMVELFGEDSFEIEDILINLEFSHENDQSQNYQMLISELYKQVKKINNEIENNKIKASQEKKPEIITQMFEQKIQKILEIEMMYKKYHSWCEERLERIEKNGNILRKSKNNENIKNSPQIIEKIDDLLIINQIESCKYQVIQKRIANELIRIKKEKILEFSLEKKYDQLNEKIAKNNNDIDKLKIKQGKLKPKNNSFDLITSQWACGMDSPRVTDELIFSKLKNDLQENTTNSSSNLRFDSIKFNSKEAEQVNNVIKEHGIPLVTSPKIISFLKNLKNSWIANESPNIKVENNIGIIQDEINDNNYNLFFQNLQLYILFLDKYINNNSELSQKLNLEKLKNNLNDYQIYHHPLKSEEKNINYLISAKLTPNQLAQIKWQQELLAENNYTFNIWINFDEILFYKFNEVLNHHIKATTKEEIINKNIFQKDSYSELAQKYYDSLMEEFRSTLQTHDNLSLSENLTQFLVNKNILTSEAITQLKNDLFQENQELLKKMGITANLCNLNDNQQIMRLEIKKYLNRNILNGVPFSTFQILKYVILDQYPGFVHDLNTQLLTLVDVKKIIKTINDNPRYFKNIPLEQRQIFDNDLRVINFISLDDFSSNQIEKIKHLKLAQPALKINFDTHYLPKLMIYITEELKTFCAKNIHIVIDNYIKNILQEKRLYTNPHAKITDEDLVIENYDDLSYLNQKLKILISDINSYVGQNKINDIFSNWQEKIVKDDPDLNNFLEKVIKIINKDLYDNFINYKKSPHSIINSNINNEISSFILEFPLLIGILSNKHSKIMGALKAIQKYVQDTVIKWKNSQYNINEIIKELVEANAILDTEVSTKLLEYNNFVDNLKRLGVNVSEIDSNKINKFIEWELPKFIENSDNALPLYEAELQTNSSEVLYKVSNPEEIYKFNQTSDKFLTVFTTIIKELFNFILSLFNAQTTNSFWKNIISDPKLFINSFEDLYSNKILHGEISPFEFYYLSSNDSNDNDHFALLFAKNNHKLIKEIIQEMLNNPSQTENHLIKAVINKMFHQQFAILFDRQANAEILKPLVTFSSKIIKTDSNIMIDVQQPLEWFNALEQEELIAKITLYNKNKFEKKLKLIQGELNKFINDQNLNLNYYLTNNFIFEEAEYDKIIQQYEIGKKELTAKIFNLIEWGKEKLIADTVIFSTWYKNYVTNSMAKMDEIIAQLNSKKGFLTQFKLINNYLATDKSLNLKINDEINEIFNYVELFPQDKLFNIDLLKENLTKIENNYNDWNNNMNNLKHIFNEKDFYQYLSSSTNTEQLFQSIQKRIAEFSKIESEVKENILAINQKIKKIEEWKENEKQVHQLLNFLKQKEKFLNLTEDNLDEIEIEDLEQAINIYNKLINFLTVDSYLTETEQEFIKKWKDKLPELMRYKEMLYKLTDVFKTYDKLGYFFDTMKRTLNSWDEKDPNFKITYQEMHLKIHRCMNNFEELIYQFSEKTIQNLINKNYKNLVIFNDKFKEFLNKMNDKISKESNFAKYYNEQLYILSEETNEIWVNNLKENNNLIEHTFIKNDPLDQKIFEKYPKLSVIKIWKAKKCIMKDQELCAEVRNELNFLLIFMTPLPNDTKLSKHVWIIHLMKNEINIFKYKTKIKNCLKKFL</sequence>
<evidence type="ECO:0000313" key="2">
    <source>
        <dbReference type="EMBL" id="AKM54071.1"/>
    </source>
</evidence>
<keyword evidence="3" id="KW-1185">Reference proteome</keyword>
<name>A0A0H3XJN5_9MOLU</name>
<reference evidence="3" key="2">
    <citation type="submission" date="2015-06" db="EMBL/GenBank/DDBJ databases">
        <title>Complete genome sequence of Spiroplasma eriocheiris TDA-040725-5 (DSM 21848).</title>
        <authorList>
            <person name="Lo W.-S."/>
            <person name="Kuo C.-H."/>
        </authorList>
    </citation>
    <scope>NUCLEOTIDE SEQUENCE [LARGE SCALE GENOMIC DNA]</scope>
    <source>
        <strain evidence="3">TDA-040725-5</strain>
    </source>
</reference>
<dbReference type="PATRIC" id="fig|743698.3.peg.495"/>
<protein>
    <submittedName>
        <fullName evidence="2">Uncharacterized protein</fullName>
    </submittedName>
</protein>
<gene>
    <name evidence="2" type="ORF">SERIO_v1c04960</name>
</gene>
<proteinExistence type="predicted"/>
<keyword evidence="1" id="KW-0175">Coiled coil</keyword>
<feature type="coiled-coil region" evidence="1">
    <location>
        <begin position="1459"/>
        <end position="1515"/>
    </location>
</feature>
<dbReference type="RefSeq" id="WP_047791315.1">
    <property type="nucleotide sequence ID" value="NZ_CP011856.1"/>
</dbReference>
<dbReference type="EMBL" id="CP011856">
    <property type="protein sequence ID" value="AKM54071.1"/>
    <property type="molecule type" value="Genomic_DNA"/>
</dbReference>
<accession>A0A0H3XJN5</accession>